<dbReference type="KEGG" id="bid:Bind_3778"/>
<gene>
    <name evidence="1" type="ordered locus">Bind_3778</name>
</gene>
<dbReference type="EMBL" id="CP001017">
    <property type="protein sequence ID" value="ACB97324.1"/>
    <property type="molecule type" value="Genomic_DNA"/>
</dbReference>
<organism evidence="1 2">
    <name type="scientific">Beijerinckia indica subsp. indica (strain ATCC 9039 / DSM 1715 / NCIMB 8712)</name>
    <dbReference type="NCBI Taxonomy" id="395963"/>
    <lineage>
        <taxon>Bacteria</taxon>
        <taxon>Pseudomonadati</taxon>
        <taxon>Pseudomonadota</taxon>
        <taxon>Alphaproteobacteria</taxon>
        <taxon>Hyphomicrobiales</taxon>
        <taxon>Beijerinckiaceae</taxon>
        <taxon>Beijerinckia</taxon>
    </lineage>
</organism>
<name>B2ILC4_BEII9</name>
<keyword evidence="2" id="KW-1185">Reference proteome</keyword>
<geneLocation type="plasmid" evidence="1 2">
    <name>pBIND01</name>
</geneLocation>
<dbReference type="Proteomes" id="UP000001695">
    <property type="component" value="Plasmid pBIND01"/>
</dbReference>
<sequence>MTTKTFARSIYHGTRYSVLILAGFGAACLGAENVRAYSLPTKVKFQHQVIYVIDFELQPNSIKSESLFSNLQVHTFMEQAKAKSLPSLMSNAIVNDLTNKGMEAYRLPAGTPLPKNGLLVSGTFLQINEGNRLQRAIIGFGAGHTHLQVEINLSDLSRNKVSTEVYKMQIDASSGKLPGAIITPHPYAAAAKYFFAGHDLDRNIMHGASKIAEDILAHMDVKLANRKAEIQ</sequence>
<dbReference type="PROSITE" id="PS51257">
    <property type="entry name" value="PROKAR_LIPOPROTEIN"/>
    <property type="match status" value="1"/>
</dbReference>
<dbReference type="Pfam" id="PF14366">
    <property type="entry name" value="DUF4410"/>
    <property type="match status" value="1"/>
</dbReference>
<evidence type="ECO:0000313" key="2">
    <source>
        <dbReference type="Proteomes" id="UP000001695"/>
    </source>
</evidence>
<accession>B2ILC4</accession>
<protein>
    <recommendedName>
        <fullName evidence="3">DUF4410 domain-containing protein</fullName>
    </recommendedName>
</protein>
<dbReference type="OrthoDB" id="5561889at2"/>
<dbReference type="AlphaFoldDB" id="B2ILC4"/>
<keyword evidence="1" id="KW-0614">Plasmid</keyword>
<dbReference type="InterPro" id="IPR025522">
    <property type="entry name" value="DUF4410"/>
</dbReference>
<proteinExistence type="predicted"/>
<dbReference type="HOGENOM" id="CLU_1222890_0_0_5"/>
<evidence type="ECO:0008006" key="3">
    <source>
        <dbReference type="Google" id="ProtNLM"/>
    </source>
</evidence>
<dbReference type="RefSeq" id="WP_012382937.1">
    <property type="nucleotide sequence ID" value="NC_010580.1"/>
</dbReference>
<reference evidence="1 2" key="1">
    <citation type="submission" date="2008-03" db="EMBL/GenBank/DDBJ databases">
        <title>Complete sequence of plasmid1 of Beijerinckia indica subsp. indica ATCC 9039.</title>
        <authorList>
            <consortium name="US DOE Joint Genome Institute"/>
            <person name="Copeland A."/>
            <person name="Lucas S."/>
            <person name="Lapidus A."/>
            <person name="Glavina del Rio T."/>
            <person name="Dalin E."/>
            <person name="Tice H."/>
            <person name="Bruce D."/>
            <person name="Goodwin L."/>
            <person name="Pitluck S."/>
            <person name="LaButti K."/>
            <person name="Schmutz J."/>
            <person name="Larimer F."/>
            <person name="Land M."/>
            <person name="Hauser L."/>
            <person name="Kyrpides N."/>
            <person name="Mikhailova N."/>
            <person name="Dunfield P.F."/>
            <person name="Dedysh S.N."/>
            <person name="Liesack W."/>
            <person name="Saw J.H."/>
            <person name="Alam M."/>
            <person name="Chen Y."/>
            <person name="Murrell J.C."/>
            <person name="Richardson P."/>
        </authorList>
    </citation>
    <scope>NUCLEOTIDE SEQUENCE [LARGE SCALE GENOMIC DNA]</scope>
    <source>
        <strain evidence="2">ATCC 9039 / DSM 1715 / NCIMB 8712</strain>
        <plasmid evidence="1 2">pBIND01</plasmid>
    </source>
</reference>
<evidence type="ECO:0000313" key="1">
    <source>
        <dbReference type="EMBL" id="ACB97324.1"/>
    </source>
</evidence>